<accession>A0A9W6J0X7</accession>
<sequence length="60" mass="6622">MLFAIVMNVCLQADAAQCRQERIEIAGQALACLVNGQPAVVEWGQDHPGWIVKSWKCRPA</sequence>
<gene>
    <name evidence="1" type="ORF">GCM10008179_23250</name>
</gene>
<keyword evidence="2" id="KW-1185">Reference proteome</keyword>
<dbReference type="AlphaFoldDB" id="A0A9W6J0X7"/>
<comment type="caution">
    <text evidence="1">The sequence shown here is derived from an EMBL/GenBank/DDBJ whole genome shotgun (WGS) entry which is preliminary data.</text>
</comment>
<dbReference type="RefSeq" id="WP_271168912.1">
    <property type="nucleotide sequence ID" value="NZ_BSFI01000008.1"/>
</dbReference>
<name>A0A9W6J0X7_9HYPH</name>
<dbReference type="EMBL" id="BSFI01000008">
    <property type="protein sequence ID" value="GLK68687.1"/>
    <property type="molecule type" value="Genomic_DNA"/>
</dbReference>
<proteinExistence type="predicted"/>
<reference evidence="1" key="1">
    <citation type="journal article" date="2014" name="Int. J. Syst. Evol. Microbiol.">
        <title>Complete genome sequence of Corynebacterium casei LMG S-19264T (=DSM 44701T), isolated from a smear-ripened cheese.</title>
        <authorList>
            <consortium name="US DOE Joint Genome Institute (JGI-PGF)"/>
            <person name="Walter F."/>
            <person name="Albersmeier A."/>
            <person name="Kalinowski J."/>
            <person name="Ruckert C."/>
        </authorList>
    </citation>
    <scope>NUCLEOTIDE SEQUENCE</scope>
    <source>
        <strain evidence="1">VKM B-2347</strain>
    </source>
</reference>
<reference evidence="1" key="2">
    <citation type="submission" date="2023-01" db="EMBL/GenBank/DDBJ databases">
        <authorList>
            <person name="Sun Q."/>
            <person name="Evtushenko L."/>
        </authorList>
    </citation>
    <scope>NUCLEOTIDE SEQUENCE</scope>
    <source>
        <strain evidence="1">VKM B-2347</strain>
    </source>
</reference>
<protein>
    <submittedName>
        <fullName evidence="1">Uncharacterized protein</fullName>
    </submittedName>
</protein>
<evidence type="ECO:0000313" key="1">
    <source>
        <dbReference type="EMBL" id="GLK68687.1"/>
    </source>
</evidence>
<dbReference type="Proteomes" id="UP001143372">
    <property type="component" value="Unassembled WGS sequence"/>
</dbReference>
<organism evidence="1 2">
    <name type="scientific">Hansschlegelia plantiphila</name>
    <dbReference type="NCBI Taxonomy" id="374655"/>
    <lineage>
        <taxon>Bacteria</taxon>
        <taxon>Pseudomonadati</taxon>
        <taxon>Pseudomonadota</taxon>
        <taxon>Alphaproteobacteria</taxon>
        <taxon>Hyphomicrobiales</taxon>
        <taxon>Methylopilaceae</taxon>
        <taxon>Hansschlegelia</taxon>
    </lineage>
</organism>
<evidence type="ECO:0000313" key="2">
    <source>
        <dbReference type="Proteomes" id="UP001143372"/>
    </source>
</evidence>